<dbReference type="InterPro" id="IPR037185">
    <property type="entry name" value="EmrE-like"/>
</dbReference>
<reference evidence="9" key="1">
    <citation type="submission" date="2021-02" db="EMBL/GenBank/DDBJ databases">
        <title>Infant gut strain persistence is associated with maternal origin, phylogeny, and functional potential including surface adhesion and iron acquisition.</title>
        <authorList>
            <person name="Lou Y.C."/>
        </authorList>
    </citation>
    <scope>NUCLEOTIDE SEQUENCE</scope>
    <source>
        <strain evidence="9">L3_106_000M1_dasL3_106_000M1_concoct_15</strain>
    </source>
</reference>
<evidence type="ECO:0000259" key="8">
    <source>
        <dbReference type="Pfam" id="PF00892"/>
    </source>
</evidence>
<feature type="domain" description="EamA" evidence="8">
    <location>
        <begin position="3"/>
        <end position="138"/>
    </location>
</feature>
<dbReference type="PANTHER" id="PTHR32322">
    <property type="entry name" value="INNER MEMBRANE TRANSPORTER"/>
    <property type="match status" value="1"/>
</dbReference>
<evidence type="ECO:0000313" key="9">
    <source>
        <dbReference type="EMBL" id="MBS5520111.1"/>
    </source>
</evidence>
<feature type="transmembrane region" description="Helical" evidence="7">
    <location>
        <begin position="66"/>
        <end position="87"/>
    </location>
</feature>
<feature type="transmembrane region" description="Helical" evidence="7">
    <location>
        <begin position="147"/>
        <end position="165"/>
    </location>
</feature>
<feature type="transmembrane region" description="Helical" evidence="7">
    <location>
        <begin position="31"/>
        <end position="54"/>
    </location>
</feature>
<gene>
    <name evidence="9" type="ORF">KHX13_07275</name>
</gene>
<organism evidence="9 10">
    <name type="scientific">Acidaminococcus intestini</name>
    <dbReference type="NCBI Taxonomy" id="187327"/>
    <lineage>
        <taxon>Bacteria</taxon>
        <taxon>Bacillati</taxon>
        <taxon>Bacillota</taxon>
        <taxon>Negativicutes</taxon>
        <taxon>Acidaminococcales</taxon>
        <taxon>Acidaminococcaceae</taxon>
        <taxon>Acidaminococcus</taxon>
    </lineage>
</organism>
<keyword evidence="5 7" id="KW-1133">Transmembrane helix</keyword>
<dbReference type="AlphaFoldDB" id="A0A943EHD8"/>
<feature type="transmembrane region" description="Helical" evidence="7">
    <location>
        <begin position="177"/>
        <end position="197"/>
    </location>
</feature>
<protein>
    <submittedName>
        <fullName evidence="9">DMT family transporter</fullName>
    </submittedName>
</protein>
<keyword evidence="6 7" id="KW-0472">Membrane</keyword>
<accession>A0A943EHD8</accession>
<feature type="domain" description="EamA" evidence="8">
    <location>
        <begin position="149"/>
        <end position="299"/>
    </location>
</feature>
<proteinExistence type="inferred from homology"/>
<dbReference type="PANTHER" id="PTHR32322:SF18">
    <property type="entry name" value="S-ADENOSYLMETHIONINE_S-ADENOSYLHOMOCYSTEINE TRANSPORTER"/>
    <property type="match status" value="1"/>
</dbReference>
<dbReference type="Pfam" id="PF00892">
    <property type="entry name" value="EamA"/>
    <property type="match status" value="2"/>
</dbReference>
<evidence type="ECO:0000256" key="7">
    <source>
        <dbReference type="SAM" id="Phobius"/>
    </source>
</evidence>
<comment type="caution">
    <text evidence="9">The sequence shown here is derived from an EMBL/GenBank/DDBJ whole genome shotgun (WGS) entry which is preliminary data.</text>
</comment>
<feature type="transmembrane region" description="Helical" evidence="7">
    <location>
        <begin position="284"/>
        <end position="302"/>
    </location>
</feature>
<keyword evidence="3" id="KW-1003">Cell membrane</keyword>
<evidence type="ECO:0000256" key="4">
    <source>
        <dbReference type="ARBA" id="ARBA00022692"/>
    </source>
</evidence>
<dbReference type="SUPFAM" id="SSF103481">
    <property type="entry name" value="Multidrug resistance efflux transporter EmrE"/>
    <property type="match status" value="2"/>
</dbReference>
<evidence type="ECO:0000256" key="3">
    <source>
        <dbReference type="ARBA" id="ARBA00022475"/>
    </source>
</evidence>
<dbReference type="EMBL" id="JAGZCZ010000008">
    <property type="protein sequence ID" value="MBS5520111.1"/>
    <property type="molecule type" value="Genomic_DNA"/>
</dbReference>
<dbReference type="InterPro" id="IPR000620">
    <property type="entry name" value="EamA_dom"/>
</dbReference>
<evidence type="ECO:0000256" key="1">
    <source>
        <dbReference type="ARBA" id="ARBA00004651"/>
    </source>
</evidence>
<dbReference type="GO" id="GO:0005886">
    <property type="term" value="C:plasma membrane"/>
    <property type="evidence" value="ECO:0007669"/>
    <property type="project" value="UniProtKB-SubCell"/>
</dbReference>
<keyword evidence="4 7" id="KW-0812">Transmembrane</keyword>
<evidence type="ECO:0000256" key="5">
    <source>
        <dbReference type="ARBA" id="ARBA00022989"/>
    </source>
</evidence>
<evidence type="ECO:0000256" key="2">
    <source>
        <dbReference type="ARBA" id="ARBA00007362"/>
    </source>
</evidence>
<feature type="transmembrane region" description="Helical" evidence="7">
    <location>
        <begin position="257"/>
        <end position="278"/>
    </location>
</feature>
<dbReference type="Proteomes" id="UP000754226">
    <property type="component" value="Unassembled WGS sequence"/>
</dbReference>
<comment type="similarity">
    <text evidence="2">Belongs to the EamA transporter family.</text>
</comment>
<feature type="transmembrane region" description="Helical" evidence="7">
    <location>
        <begin position="231"/>
        <end position="250"/>
    </location>
</feature>
<dbReference type="InterPro" id="IPR050638">
    <property type="entry name" value="AA-Vitamin_Transporters"/>
</dbReference>
<comment type="subcellular location">
    <subcellularLocation>
        <location evidence="1">Cell membrane</location>
        <topology evidence="1">Multi-pass membrane protein</topology>
    </subcellularLocation>
</comment>
<name>A0A943EHD8_9FIRM</name>
<sequence>MNKGYLFILATAFLFGTMETALKFFGSLFHPIQITVLRFFIGGFMLLPLARAALKKRGAMLSKEDYLFFAKAGFIGVFVSMIFYQLAVVYGKAAVSGVLFSCNPIFVAVWAHFLLHETIDRYVISSLVLSAVGILSIVNPFHFRGTYLSVILIMLAAVTFGLYSVMGRPACQRLGGVTVTSYSFIFGAAELLILVLLGRTAPIGNLFTSAGLSVFTDVPLLETLTLSHLPALSYIAFAVTGAGYASYFMAIELTNPLTASLAFFIKPILATFFAAMFLGEAVTPNMLIGVGLILIGSLTNLYPKLKAE</sequence>
<evidence type="ECO:0000313" key="10">
    <source>
        <dbReference type="Proteomes" id="UP000754226"/>
    </source>
</evidence>
<feature type="transmembrane region" description="Helical" evidence="7">
    <location>
        <begin position="122"/>
        <end position="141"/>
    </location>
</feature>
<evidence type="ECO:0000256" key="6">
    <source>
        <dbReference type="ARBA" id="ARBA00023136"/>
    </source>
</evidence>
<feature type="transmembrane region" description="Helical" evidence="7">
    <location>
        <begin position="93"/>
        <end position="115"/>
    </location>
</feature>